<feature type="chain" id="PRO_5016330205" evidence="1">
    <location>
        <begin position="20"/>
        <end position="145"/>
    </location>
</feature>
<protein>
    <submittedName>
        <fullName evidence="2">Uncharacterized protein</fullName>
    </submittedName>
</protein>
<feature type="signal peptide" evidence="1">
    <location>
        <begin position="1"/>
        <end position="19"/>
    </location>
</feature>
<evidence type="ECO:0000256" key="1">
    <source>
        <dbReference type="SAM" id="SignalP"/>
    </source>
</evidence>
<evidence type="ECO:0000313" key="3">
    <source>
        <dbReference type="Proteomes" id="UP000245708"/>
    </source>
</evidence>
<dbReference type="EMBL" id="QGGW01000011">
    <property type="protein sequence ID" value="PWK57994.1"/>
    <property type="molecule type" value="Genomic_DNA"/>
</dbReference>
<organism evidence="2 3">
    <name type="scientific">Roseicyclus mahoneyensis</name>
    <dbReference type="NCBI Taxonomy" id="164332"/>
    <lineage>
        <taxon>Bacteria</taxon>
        <taxon>Pseudomonadati</taxon>
        <taxon>Pseudomonadota</taxon>
        <taxon>Alphaproteobacteria</taxon>
        <taxon>Rhodobacterales</taxon>
        <taxon>Roseobacteraceae</taxon>
        <taxon>Roseicyclus</taxon>
    </lineage>
</organism>
<dbReference type="Proteomes" id="UP000245708">
    <property type="component" value="Unassembled WGS sequence"/>
</dbReference>
<keyword evidence="1" id="KW-0732">Signal</keyword>
<proteinExistence type="predicted"/>
<accession>A0A316GAR3</accession>
<sequence length="145" mass="14888">MRLHLAALLSLTLATTAHGWQAGHDGAICTLTHSEDGVEVRLTHDPGPPLWTIAVRGPEPWPEAPSFAIAFLGGAELTISTDRHTLSADGRTINVADRGFGNVLAGLSGNAHAVFRAGGAELSVSLEGAAPEVAAFEACGSMPSV</sequence>
<dbReference type="RefSeq" id="WP_109670407.1">
    <property type="nucleotide sequence ID" value="NZ_QGGW01000011.1"/>
</dbReference>
<name>A0A316GAR3_9RHOB</name>
<gene>
    <name evidence="2" type="ORF">C7455_11144</name>
</gene>
<dbReference type="AlphaFoldDB" id="A0A316GAR3"/>
<comment type="caution">
    <text evidence="2">The sequence shown here is derived from an EMBL/GenBank/DDBJ whole genome shotgun (WGS) entry which is preliminary data.</text>
</comment>
<dbReference type="OrthoDB" id="7679320at2"/>
<keyword evidence="3" id="KW-1185">Reference proteome</keyword>
<reference evidence="2 3" key="1">
    <citation type="submission" date="2018-05" db="EMBL/GenBank/DDBJ databases">
        <title>Genomic Encyclopedia of Type Strains, Phase IV (KMG-IV): sequencing the most valuable type-strain genomes for metagenomic binning, comparative biology and taxonomic classification.</title>
        <authorList>
            <person name="Goeker M."/>
        </authorList>
    </citation>
    <scope>NUCLEOTIDE SEQUENCE [LARGE SCALE GENOMIC DNA]</scope>
    <source>
        <strain evidence="2 3">DSM 16097</strain>
    </source>
</reference>
<evidence type="ECO:0000313" key="2">
    <source>
        <dbReference type="EMBL" id="PWK57994.1"/>
    </source>
</evidence>